<name>A0A8D0ENC5_STROC</name>
<dbReference type="PANTHER" id="PTHR31180:SF2">
    <property type="entry name" value="CILIA- AND FLAGELLA-ASSOCIATED PROTEIN 107"/>
    <property type="match status" value="1"/>
</dbReference>
<accession>A0A8D0ENC5</accession>
<dbReference type="AlphaFoldDB" id="A0A8D0ENC5"/>
<evidence type="ECO:0000313" key="11">
    <source>
        <dbReference type="Proteomes" id="UP000694551"/>
    </source>
</evidence>
<reference evidence="10" key="1">
    <citation type="submission" date="2025-08" db="UniProtKB">
        <authorList>
            <consortium name="Ensembl"/>
        </authorList>
    </citation>
    <scope>IDENTIFICATION</scope>
</reference>
<reference evidence="10" key="2">
    <citation type="submission" date="2025-09" db="UniProtKB">
        <authorList>
            <consortium name="Ensembl"/>
        </authorList>
    </citation>
    <scope>IDENTIFICATION</scope>
</reference>
<comment type="function">
    <text evidence="7">Microtubule inner protein (MIP) part of the dynein-decorated doublet microtubules (DMTs) in cilia axoneme, which is required for motile cilia beating.</text>
</comment>
<evidence type="ECO:0000256" key="7">
    <source>
        <dbReference type="ARBA" id="ARBA00035003"/>
    </source>
</evidence>
<comment type="subunit">
    <text evidence="8">Microtubule inner protein component of sperm flagellar doublet microtubules.</text>
</comment>
<proteinExistence type="predicted"/>
<dbReference type="Pfam" id="PF22595">
    <property type="entry name" value="CFAP107"/>
    <property type="match status" value="1"/>
</dbReference>
<evidence type="ECO:0000256" key="4">
    <source>
        <dbReference type="ARBA" id="ARBA00023069"/>
    </source>
</evidence>
<evidence type="ECO:0000256" key="3">
    <source>
        <dbReference type="ARBA" id="ARBA00022846"/>
    </source>
</evidence>
<keyword evidence="2" id="KW-0963">Cytoplasm</keyword>
<sequence>GDSKHKQFHPAPVSQHRQTEVEPLSALVLGSAVRQRNMSALQKDGQNWWKIQPKYSNEVLIGNWLEERRRFTKDTGKLSSSIYKTDFIWFPDHKPDQTLRRTVMEKFEGLPVQHFFTHHDESRSRNLVSEYDDKYNRHGYNPVLLPLHSRNERKFAWIPKKADHPILEPPTNYGLLEHLMKKWHKKEAGVMTSVYTTSYESPPISAFATHQLGQAATTHVLPSNQGHLPQNVSRILDYEGCQKYLQVIRQLVRDRKARDASL</sequence>
<dbReference type="Ensembl" id="ENSSOCT00000004173.1">
    <property type="protein sequence ID" value="ENSSOCP00000004065.1"/>
    <property type="gene ID" value="ENSSOCG00000003109.1"/>
</dbReference>
<evidence type="ECO:0000256" key="1">
    <source>
        <dbReference type="ARBA" id="ARBA00004611"/>
    </source>
</evidence>
<keyword evidence="3" id="KW-0282">Flagellum</keyword>
<keyword evidence="6" id="KW-0966">Cell projection</keyword>
<keyword evidence="4" id="KW-0969">Cilium</keyword>
<evidence type="ECO:0000256" key="8">
    <source>
        <dbReference type="ARBA" id="ARBA00046435"/>
    </source>
</evidence>
<dbReference type="Proteomes" id="UP000694551">
    <property type="component" value="Unplaced"/>
</dbReference>
<keyword evidence="11" id="KW-1185">Reference proteome</keyword>
<dbReference type="PANTHER" id="PTHR31180">
    <property type="entry name" value="CILIA- AND FLAGELLA-ASSOCIATED PROTEIN 107-RELATED"/>
    <property type="match status" value="1"/>
</dbReference>
<organism evidence="10 11">
    <name type="scientific">Strix occidentalis caurina</name>
    <name type="common">northern spotted owl</name>
    <dbReference type="NCBI Taxonomy" id="311401"/>
    <lineage>
        <taxon>Eukaryota</taxon>
        <taxon>Metazoa</taxon>
        <taxon>Chordata</taxon>
        <taxon>Craniata</taxon>
        <taxon>Vertebrata</taxon>
        <taxon>Euteleostomi</taxon>
        <taxon>Archelosauria</taxon>
        <taxon>Archosauria</taxon>
        <taxon>Dinosauria</taxon>
        <taxon>Saurischia</taxon>
        <taxon>Theropoda</taxon>
        <taxon>Coelurosauria</taxon>
        <taxon>Aves</taxon>
        <taxon>Neognathae</taxon>
        <taxon>Neoaves</taxon>
        <taxon>Telluraves</taxon>
        <taxon>Strigiformes</taxon>
        <taxon>Strigidae</taxon>
        <taxon>Strix</taxon>
    </lineage>
</organism>
<dbReference type="InterPro" id="IPR037662">
    <property type="entry name" value="CFAP68/107"/>
</dbReference>
<comment type="subcellular location">
    <subcellularLocation>
        <location evidence="1">Cytoplasm</location>
        <location evidence="1">Cytoskeleton</location>
        <location evidence="1">Flagellum axoneme</location>
    </subcellularLocation>
</comment>
<evidence type="ECO:0000256" key="9">
    <source>
        <dbReference type="SAM" id="MobiDB-lite"/>
    </source>
</evidence>
<protein>
    <submittedName>
        <fullName evidence="10">Chromosome 1 open reading frame 158</fullName>
    </submittedName>
</protein>
<feature type="region of interest" description="Disordered" evidence="9">
    <location>
        <begin position="1"/>
        <end position="20"/>
    </location>
</feature>
<keyword evidence="5" id="KW-0206">Cytoskeleton</keyword>
<evidence type="ECO:0000256" key="5">
    <source>
        <dbReference type="ARBA" id="ARBA00023212"/>
    </source>
</evidence>
<evidence type="ECO:0000256" key="2">
    <source>
        <dbReference type="ARBA" id="ARBA00022490"/>
    </source>
</evidence>
<dbReference type="GO" id="GO:0005879">
    <property type="term" value="C:axonemal microtubule"/>
    <property type="evidence" value="ECO:0007669"/>
    <property type="project" value="TreeGrafter"/>
</dbReference>
<evidence type="ECO:0000313" key="10">
    <source>
        <dbReference type="Ensembl" id="ENSSOCP00000004065.1"/>
    </source>
</evidence>
<dbReference type="GO" id="GO:0030317">
    <property type="term" value="P:flagellated sperm motility"/>
    <property type="evidence" value="ECO:0007669"/>
    <property type="project" value="InterPro"/>
</dbReference>
<evidence type="ECO:0000256" key="6">
    <source>
        <dbReference type="ARBA" id="ARBA00023273"/>
    </source>
</evidence>
<dbReference type="InterPro" id="IPR054709">
    <property type="entry name" value="CFAP107"/>
</dbReference>